<evidence type="ECO:0000313" key="4">
    <source>
        <dbReference type="Proteomes" id="UP001497497"/>
    </source>
</evidence>
<protein>
    <recommendedName>
        <fullName evidence="2">OTU domain-containing protein</fullName>
    </recommendedName>
</protein>
<dbReference type="EMBL" id="CAXITT010000077">
    <property type="protein sequence ID" value="CAL1530906.1"/>
    <property type="molecule type" value="Genomic_DNA"/>
</dbReference>
<sequence>MDSTGSGSPVLTESKDETQKGDEDVARAVAEDGLACRGGGMPAGVVTGKGDRLHIKTLVHESVRLRESKCPNCGLPKSHKRTRLNYSRFACPCDVDVGVRGEEAREDISRYGVDNTLKPSGDIACCGDCDQSMWVDDPTPIVSLLKDGPPEETPVPSQKEEVFENGVGSVEAVDGVVSSNTNNSAIGPEKGRMDNLFTGPQLLASSAAAQGVGRVRNAHLSGCHSVTRRTQSTVPVLSGNSPIGSVGRRTSEIFLNPPKSQKMQSNFKSATNKNNCYRDPSKQGMECVCVSRNSNTGFRLHSAIVRPVPPMPKKSFLCRPALGVHAIEIRFQNADRACIASSIPKDDTSSSGSSVASSLSNKNQSLQHAYGSSKTGSYGPAHHQRNTTFIGPSKRINTTKVEPTVIVGNLRTYDHALGERRGFSVRKARQAISADNNVKQKNGTLTRTPSSVVKANHPYFSFAPPDVIATRGRVGCESQQFTRLSVGACSGVTTGDKTSARSGNDLVKKCLDQMSYSSPNEIYGLGDSFSSERNNSNGATSHREDSFIRQQFVGRVVRVEGDGRCLFRSLVTAGCPKLQTSRRDEFGRPERLNDADEETVKADELRALVVRLMKDNLHFYSQLEKGVINADQPVTGNYQKFHDRLEAMSNNHTMPGELELNAAAMVLERMIFVLNTDLVLITTYGQDRYPQSKPLAVRFTRLGPDVGHYDAVVLADEEPGQNSHPRTMGTCLKDTVLSACEQLSKLSLRDGKDSNNDGSTACDTCPNQTSDNPDMRSSPTHKDMGNDPDMCSSPTHKDMSNAPDMCSSPKPKDISNAPDMCSSPTHKDMSNDSEVRYWSCHKQTSHAPDVRYSPRQKQTRNASNVRYSSCHKQTSDAPEVRYSCCRQQTSDASEVRYSPSSKQTSDAPEVRYSCCHQQTSDAPEVRYSCCHQQTSDASGVRYSSCHQQIGDALEVRYSSCHPQTSDAPEVRYSSCHPQNSDAPEVRCPPAGPFECNQTSRSPVLGRIEMNRGVDLPTPGNTRETLPPCTSNNNKGLFARRRKARRKYTHVGTRASRVVFKRENTSRYKARRVHVCGLLSSGGRSNSATYAIVPQCKWTTKRDGQDKNYNSRSGVRKRRDRSRSDSDSSPERKKKYRKFSPSTSGKKKPPGRQRGGSSKESRYCRTDSTPGTSKDKGKQAVVKRKPVKRSKSVRSSNSSDTNVNPDVEVQPPKPPRLPEAFTFGQCQCLLCRKIVVMTSASSSWLKCYLCGRVAHRECVVKHSPAWGRGKDDDIYFLCNDCVPE</sequence>
<evidence type="ECO:0000313" key="3">
    <source>
        <dbReference type="EMBL" id="CAL1530906.1"/>
    </source>
</evidence>
<feature type="compositionally biased region" description="Basic and acidic residues" evidence="1">
    <location>
        <begin position="1121"/>
        <end position="1130"/>
    </location>
</feature>
<evidence type="ECO:0000259" key="2">
    <source>
        <dbReference type="PROSITE" id="PS50802"/>
    </source>
</evidence>
<feature type="compositionally biased region" description="Basic residues" evidence="1">
    <location>
        <begin position="1180"/>
        <end position="1191"/>
    </location>
</feature>
<evidence type="ECO:0000256" key="1">
    <source>
        <dbReference type="SAM" id="MobiDB-lite"/>
    </source>
</evidence>
<feature type="region of interest" description="Disordered" evidence="1">
    <location>
        <begin position="1"/>
        <end position="25"/>
    </location>
</feature>
<feature type="compositionally biased region" description="Low complexity" evidence="1">
    <location>
        <begin position="349"/>
        <end position="365"/>
    </location>
</feature>
<feature type="compositionally biased region" description="Basic and acidic residues" evidence="1">
    <location>
        <begin position="13"/>
        <end position="25"/>
    </location>
</feature>
<reference evidence="3 4" key="1">
    <citation type="submission" date="2024-04" db="EMBL/GenBank/DDBJ databases">
        <authorList>
            <consortium name="Genoscope - CEA"/>
            <person name="William W."/>
        </authorList>
    </citation>
    <scope>NUCLEOTIDE SEQUENCE [LARGE SCALE GENOMIC DNA]</scope>
</reference>
<dbReference type="PROSITE" id="PS50802">
    <property type="entry name" value="OTU"/>
    <property type="match status" value="1"/>
</dbReference>
<feature type="compositionally biased region" description="Polar residues" evidence="1">
    <location>
        <begin position="1"/>
        <end position="11"/>
    </location>
</feature>
<feature type="domain" description="OTU" evidence="2">
    <location>
        <begin position="554"/>
        <end position="715"/>
    </location>
</feature>
<keyword evidence="4" id="KW-1185">Reference proteome</keyword>
<dbReference type="Pfam" id="PF02338">
    <property type="entry name" value="OTU"/>
    <property type="match status" value="1"/>
</dbReference>
<feature type="compositionally biased region" description="Polar residues" evidence="1">
    <location>
        <begin position="756"/>
        <end position="778"/>
    </location>
</feature>
<feature type="region of interest" description="Disordered" evidence="1">
    <location>
        <begin position="342"/>
        <end position="395"/>
    </location>
</feature>
<feature type="region of interest" description="Disordered" evidence="1">
    <location>
        <begin position="1013"/>
        <end position="1034"/>
    </location>
</feature>
<dbReference type="Proteomes" id="UP001497497">
    <property type="component" value="Unassembled WGS sequence"/>
</dbReference>
<proteinExistence type="predicted"/>
<gene>
    <name evidence="3" type="ORF">GSLYS_00005031001</name>
</gene>
<name>A0AAV2HFK8_LYMST</name>
<feature type="compositionally biased region" description="Polar residues" evidence="1">
    <location>
        <begin position="855"/>
        <end position="872"/>
    </location>
</feature>
<accession>A0AAV2HFK8</accession>
<feature type="compositionally biased region" description="Polar residues" evidence="1">
    <location>
        <begin position="1018"/>
        <end position="1034"/>
    </location>
</feature>
<feature type="region of interest" description="Disordered" evidence="1">
    <location>
        <begin position="1099"/>
        <end position="1212"/>
    </location>
</feature>
<feature type="compositionally biased region" description="Polar residues" evidence="1">
    <location>
        <begin position="386"/>
        <end position="395"/>
    </location>
</feature>
<dbReference type="CDD" id="cd22744">
    <property type="entry name" value="OTU"/>
    <property type="match status" value="1"/>
</dbReference>
<dbReference type="InterPro" id="IPR003323">
    <property type="entry name" value="OTU_dom"/>
</dbReference>
<feature type="region of interest" description="Disordered" evidence="1">
    <location>
        <begin position="847"/>
        <end position="872"/>
    </location>
</feature>
<comment type="caution">
    <text evidence="3">The sequence shown here is derived from an EMBL/GenBank/DDBJ whole genome shotgun (WGS) entry which is preliminary data.</text>
</comment>
<organism evidence="3 4">
    <name type="scientific">Lymnaea stagnalis</name>
    <name type="common">Great pond snail</name>
    <name type="synonym">Helix stagnalis</name>
    <dbReference type="NCBI Taxonomy" id="6523"/>
    <lineage>
        <taxon>Eukaryota</taxon>
        <taxon>Metazoa</taxon>
        <taxon>Spiralia</taxon>
        <taxon>Lophotrochozoa</taxon>
        <taxon>Mollusca</taxon>
        <taxon>Gastropoda</taxon>
        <taxon>Heterobranchia</taxon>
        <taxon>Euthyneura</taxon>
        <taxon>Panpulmonata</taxon>
        <taxon>Hygrophila</taxon>
        <taxon>Lymnaeoidea</taxon>
        <taxon>Lymnaeidae</taxon>
        <taxon>Lymnaea</taxon>
    </lineage>
</organism>
<dbReference type="InterPro" id="IPR038765">
    <property type="entry name" value="Papain-like_cys_pep_sf"/>
</dbReference>
<feature type="compositionally biased region" description="Polar residues" evidence="1">
    <location>
        <begin position="366"/>
        <end position="376"/>
    </location>
</feature>
<dbReference type="SUPFAM" id="SSF54001">
    <property type="entry name" value="Cysteine proteinases"/>
    <property type="match status" value="1"/>
</dbReference>
<feature type="region of interest" description="Disordered" evidence="1">
    <location>
        <begin position="748"/>
        <end position="810"/>
    </location>
</feature>
<dbReference type="Gene3D" id="3.90.70.80">
    <property type="match status" value="1"/>
</dbReference>